<dbReference type="Pfam" id="PF00106">
    <property type="entry name" value="adh_short"/>
    <property type="match status" value="1"/>
</dbReference>
<gene>
    <name evidence="2" type="ORF">E1832_00055</name>
</gene>
<dbReference type="InterPro" id="IPR036291">
    <property type="entry name" value="NAD(P)-bd_dom_sf"/>
</dbReference>
<dbReference type="Gene3D" id="3.40.50.720">
    <property type="entry name" value="NAD(P)-binding Rossmann-like Domain"/>
    <property type="match status" value="1"/>
</dbReference>
<evidence type="ECO:0000256" key="1">
    <source>
        <dbReference type="ARBA" id="ARBA00023002"/>
    </source>
</evidence>
<dbReference type="AlphaFoldDB" id="A0A4R5VI19"/>
<keyword evidence="3" id="KW-1185">Reference proteome</keyword>
<dbReference type="GO" id="GO:0016491">
    <property type="term" value="F:oxidoreductase activity"/>
    <property type="evidence" value="ECO:0007669"/>
    <property type="project" value="UniProtKB-KW"/>
</dbReference>
<dbReference type="NCBIfam" id="NF004846">
    <property type="entry name" value="PRK06197.1"/>
    <property type="match status" value="1"/>
</dbReference>
<dbReference type="PANTHER" id="PTHR43157">
    <property type="entry name" value="PHOSPHATIDYLINOSITOL-GLYCAN BIOSYNTHESIS CLASS F PROTEIN-RELATED"/>
    <property type="match status" value="1"/>
</dbReference>
<organism evidence="2 3">
    <name type="scientific">Antarcticimicrobium luteum</name>
    <dbReference type="NCBI Taxonomy" id="2547397"/>
    <lineage>
        <taxon>Bacteria</taxon>
        <taxon>Pseudomonadati</taxon>
        <taxon>Pseudomonadota</taxon>
        <taxon>Alphaproteobacteria</taxon>
        <taxon>Rhodobacterales</taxon>
        <taxon>Paracoccaceae</taxon>
        <taxon>Antarcticimicrobium</taxon>
    </lineage>
</organism>
<protein>
    <submittedName>
        <fullName evidence="2">SDR family NAD(P)-dependent oxidoreductase</fullName>
    </submittedName>
</protein>
<evidence type="ECO:0000313" key="2">
    <source>
        <dbReference type="EMBL" id="TDK54205.1"/>
    </source>
</evidence>
<dbReference type="InterPro" id="IPR002347">
    <property type="entry name" value="SDR_fam"/>
</dbReference>
<dbReference type="Proteomes" id="UP000295301">
    <property type="component" value="Unassembled WGS sequence"/>
</dbReference>
<proteinExistence type="predicted"/>
<dbReference type="EMBL" id="SMUV01000006">
    <property type="protein sequence ID" value="TDK54205.1"/>
    <property type="molecule type" value="Genomic_DNA"/>
</dbReference>
<reference evidence="2 3" key="1">
    <citation type="submission" date="2019-03" db="EMBL/GenBank/DDBJ databases">
        <title>Ruegeria lutea sp. nov., a novel strain, isolated from marine sediment, the Masan Bay, South Korea.</title>
        <authorList>
            <person name="Kim J."/>
            <person name="Kim D.-Y."/>
            <person name="Lee S.-S."/>
        </authorList>
    </citation>
    <scope>NUCLEOTIDE SEQUENCE [LARGE SCALE GENOMIC DNA]</scope>
    <source>
        <strain evidence="2 3">318-1</strain>
    </source>
</reference>
<sequence>MMTESKMDMNGKTALITGANTGLGFEIARALATRGAQVIVAGRNEAKVQTAIDRIKDEAPDARLEVGLVDLNALASVKDFATRIANTHTRLDILINNAGVMVPPAGTTQDGFETQFGVNFVAHFALTGHLIQLLNAAPAARVVTLSSIGHRGAVLDFDNFQLEKPYDPWREYGQSKLADLVFALELDRRLRAKDSSVRSLAAHPGVSQTDLTRNLGDIPAGIKMMPPADGAAPALVAATDTHVEGGQYWGPDGPEERSGTPGLAIVDAAALKDGVAERLWDWAEKATGIKYPQ</sequence>
<accession>A0A4R5VI19</accession>
<dbReference type="PANTHER" id="PTHR43157:SF31">
    <property type="entry name" value="PHOSPHATIDYLINOSITOL-GLYCAN BIOSYNTHESIS CLASS F PROTEIN"/>
    <property type="match status" value="1"/>
</dbReference>
<dbReference type="PRINTS" id="PR00081">
    <property type="entry name" value="GDHRDH"/>
</dbReference>
<dbReference type="CDD" id="cd05327">
    <property type="entry name" value="retinol-DH_like_SDR_c_like"/>
    <property type="match status" value="1"/>
</dbReference>
<evidence type="ECO:0000313" key="3">
    <source>
        <dbReference type="Proteomes" id="UP000295301"/>
    </source>
</evidence>
<dbReference type="SUPFAM" id="SSF51735">
    <property type="entry name" value="NAD(P)-binding Rossmann-fold domains"/>
    <property type="match status" value="1"/>
</dbReference>
<keyword evidence="1" id="KW-0560">Oxidoreductase</keyword>
<name>A0A4R5VI19_9RHOB</name>
<comment type="caution">
    <text evidence="2">The sequence shown here is derived from an EMBL/GenBank/DDBJ whole genome shotgun (WGS) entry which is preliminary data.</text>
</comment>
<dbReference type="OrthoDB" id="9785826at2"/>